<protein>
    <recommendedName>
        <fullName evidence="1">4Fe-4S ferredoxin-type domain-containing protein</fullName>
    </recommendedName>
</protein>
<sequence length="205" mass="22406">DQEVCVECGDCRRAEVCPTDAFIYEAQPWPRSVREAFSNPLAEHKETRIPGRGTEEMKTNDVRGIYGHGVIGVGAEVGRPGVSCNFHDVETVTMALAKVGVKFAEGNPVTTNMVDRATGKMNPEILDERVMSAIVEGTIPIEKLADAIKAAKEAATQIDTVFSLEFIDRPEADRSVPMEKILKEQGVAYYPNGKFNLGLGRPLVQ</sequence>
<dbReference type="PROSITE" id="PS51379">
    <property type="entry name" value="4FE4S_FER_2"/>
    <property type="match status" value="1"/>
</dbReference>
<reference evidence="2" key="1">
    <citation type="journal article" date="2014" name="Front. Microbiol.">
        <title>High frequency of phylogenetically diverse reductive dehalogenase-homologous genes in deep subseafloor sedimentary metagenomes.</title>
        <authorList>
            <person name="Kawai M."/>
            <person name="Futagami T."/>
            <person name="Toyoda A."/>
            <person name="Takaki Y."/>
            <person name="Nishi S."/>
            <person name="Hori S."/>
            <person name="Arai W."/>
            <person name="Tsubouchi T."/>
            <person name="Morono Y."/>
            <person name="Uchiyama I."/>
            <person name="Ito T."/>
            <person name="Fujiyama A."/>
            <person name="Inagaki F."/>
            <person name="Takami H."/>
        </authorList>
    </citation>
    <scope>NUCLEOTIDE SEQUENCE</scope>
    <source>
        <strain evidence="2">Expedition CK06-06</strain>
    </source>
</reference>
<evidence type="ECO:0000313" key="2">
    <source>
        <dbReference type="EMBL" id="GAI92890.1"/>
    </source>
</evidence>
<gene>
    <name evidence="2" type="ORF">S12H4_38523</name>
</gene>
<dbReference type="InterPro" id="IPR017896">
    <property type="entry name" value="4Fe4S_Fe-S-bd"/>
</dbReference>
<comment type="caution">
    <text evidence="2">The sequence shown here is derived from an EMBL/GenBank/DDBJ whole genome shotgun (WGS) entry which is preliminary data.</text>
</comment>
<evidence type="ECO:0000259" key="1">
    <source>
        <dbReference type="PROSITE" id="PS51379"/>
    </source>
</evidence>
<accession>X1TZ97</accession>
<dbReference type="AlphaFoldDB" id="X1TZ97"/>
<name>X1TZ97_9ZZZZ</name>
<dbReference type="EMBL" id="BARW01023195">
    <property type="protein sequence ID" value="GAI92890.1"/>
    <property type="molecule type" value="Genomic_DNA"/>
</dbReference>
<organism evidence="2">
    <name type="scientific">marine sediment metagenome</name>
    <dbReference type="NCBI Taxonomy" id="412755"/>
    <lineage>
        <taxon>unclassified sequences</taxon>
        <taxon>metagenomes</taxon>
        <taxon>ecological metagenomes</taxon>
    </lineage>
</organism>
<feature type="non-terminal residue" evidence="2">
    <location>
        <position position="1"/>
    </location>
</feature>
<proteinExistence type="predicted"/>
<feature type="domain" description="4Fe-4S ferredoxin-type" evidence="1">
    <location>
        <begin position="1"/>
        <end position="27"/>
    </location>
</feature>